<name>A0A839QA66_MYCIR</name>
<comment type="caution">
    <text evidence="2">The sequence shown here is derived from an EMBL/GenBank/DDBJ whole genome shotgun (WGS) entry which is preliminary data.</text>
</comment>
<accession>A0A839QA66</accession>
<dbReference type="AlphaFoldDB" id="A0A839QA66"/>
<evidence type="ECO:0000313" key="3">
    <source>
        <dbReference type="Proteomes" id="UP000550501"/>
    </source>
</evidence>
<dbReference type="Proteomes" id="UP000550501">
    <property type="component" value="Unassembled WGS sequence"/>
</dbReference>
<proteinExistence type="predicted"/>
<feature type="compositionally biased region" description="Basic and acidic residues" evidence="1">
    <location>
        <begin position="502"/>
        <end position="520"/>
    </location>
</feature>
<protein>
    <recommendedName>
        <fullName evidence="4">ATP-binding protein</fullName>
    </recommendedName>
</protein>
<organism evidence="2 3">
    <name type="scientific">Mycolicibacterium iranicum</name>
    <name type="common">Mycobacterium iranicum</name>
    <dbReference type="NCBI Taxonomy" id="912594"/>
    <lineage>
        <taxon>Bacteria</taxon>
        <taxon>Bacillati</taxon>
        <taxon>Actinomycetota</taxon>
        <taxon>Actinomycetes</taxon>
        <taxon>Mycobacteriales</taxon>
        <taxon>Mycobacteriaceae</taxon>
        <taxon>Mycolicibacterium</taxon>
    </lineage>
</organism>
<reference evidence="2 3" key="1">
    <citation type="submission" date="2020-08" db="EMBL/GenBank/DDBJ databases">
        <title>The Agave Microbiome: Exploring the role of microbial communities in plant adaptations to desert environments.</title>
        <authorList>
            <person name="Partida-Martinez L.P."/>
        </authorList>
    </citation>
    <scope>NUCLEOTIDE SEQUENCE [LARGE SCALE GENOMIC DNA]</scope>
    <source>
        <strain evidence="2 3">AT2.18</strain>
    </source>
</reference>
<dbReference type="EMBL" id="JACHVU010000004">
    <property type="protein sequence ID" value="MBB2991096.1"/>
    <property type="molecule type" value="Genomic_DNA"/>
</dbReference>
<gene>
    <name evidence="2" type="ORF">FHR72_002569</name>
</gene>
<feature type="region of interest" description="Disordered" evidence="1">
    <location>
        <begin position="481"/>
        <end position="520"/>
    </location>
</feature>
<sequence length="520" mass="57028">MSASNESDKKSVAARLVAMAQERYLLGVSEDGEPFGADRARPHLAILLRAGKAGLRAELASRYFAETGTVAGGQALTDATLVLEGLAANQPPERLHLRVAELHGTSYIDTGRTDGKVIRICASTWSVIDTAPVRFLRTKLTAAMPLPPPTGDVNGLWDFINIAVEDRPVLIAALIAALIQCDLPHPVLALFAEQGSAKTTTTRMLVDLIDPSPVPLRQSPRDADSWVTAAAGSWVVALDNLSAIPPWLSDSLCRAATGDGNVKRALYTDADLSVVKFRRCVIINGIDVGAVRPDLAERMAMIDLRRIERHMRQPEATMRQLWHAALPGILSGLFELAANVHHRLETIEINDAPRMADFGRVLAAVDQVLSTDGLRRYTSRADQLSEDSLSGNSFIEQLRHHIREPLRSKSGADLHTAVTPADDHWRRPKEWPRNGREVTSLLRRHAPALRKLGWVIEDDGARNHRNVLLWTIYPPSKDVVAHQASQSSRPLLLRPSPAAEPGPEHPEPSHTDEHRDDLSA</sequence>
<dbReference type="RefSeq" id="WP_183468345.1">
    <property type="nucleotide sequence ID" value="NZ_JACHVU010000004.1"/>
</dbReference>
<evidence type="ECO:0008006" key="4">
    <source>
        <dbReference type="Google" id="ProtNLM"/>
    </source>
</evidence>
<keyword evidence="3" id="KW-1185">Reference proteome</keyword>
<feature type="compositionally biased region" description="Low complexity" evidence="1">
    <location>
        <begin position="483"/>
        <end position="501"/>
    </location>
</feature>
<evidence type="ECO:0000256" key="1">
    <source>
        <dbReference type="SAM" id="MobiDB-lite"/>
    </source>
</evidence>
<evidence type="ECO:0000313" key="2">
    <source>
        <dbReference type="EMBL" id="MBB2991096.1"/>
    </source>
</evidence>